<accession>A0A1E3ITU8</accession>
<comment type="caution">
    <text evidence="2">The sequence shown here is derived from an EMBL/GenBank/DDBJ whole genome shotgun (WGS) entry which is preliminary data.</text>
</comment>
<gene>
    <name evidence="2" type="ORF">L198_05712</name>
</gene>
<name>A0A1E3ITU8_9TREE</name>
<evidence type="ECO:0000313" key="2">
    <source>
        <dbReference type="EMBL" id="ODN92040.1"/>
    </source>
</evidence>
<evidence type="ECO:0000256" key="1">
    <source>
        <dbReference type="SAM" id="MobiDB-lite"/>
    </source>
</evidence>
<sequence>MVMPPKLDIPVLVPPFVSKISVVIESAQDDDLEIIIRRRPYAPQQPPVEARQPLTEAAQPAEAPVEAPEAPVEGQEAPANASVDDPPFSRYPRNLFYPPSPSPVSVPPVGKGKGKAKAVEEDDVVNEEGDGRFEVYSEEVWAQSGSFGDQPEASTSRAALIRRRRSPLFFPASSSAGPDEIEEEDVSGGIATQGTVEEPIHVYSDSPSPPPAPAPRPQTPHRSPPKPALLNRRSFHTDVDRQEAGYGDIRDMFKKSKRYL</sequence>
<keyword evidence="3" id="KW-1185">Reference proteome</keyword>
<feature type="compositionally biased region" description="Basic and acidic residues" evidence="1">
    <location>
        <begin position="235"/>
        <end position="247"/>
    </location>
</feature>
<dbReference type="AlphaFoldDB" id="A0A1E3ITU8"/>
<feature type="compositionally biased region" description="Polar residues" evidence="1">
    <location>
        <begin position="143"/>
        <end position="157"/>
    </location>
</feature>
<feature type="region of interest" description="Disordered" evidence="1">
    <location>
        <begin position="37"/>
        <end position="121"/>
    </location>
</feature>
<dbReference type="RefSeq" id="XP_019030174.1">
    <property type="nucleotide sequence ID" value="XM_019177790.1"/>
</dbReference>
<organism evidence="2 3">
    <name type="scientific">Cryptococcus wingfieldii CBS 7118</name>
    <dbReference type="NCBI Taxonomy" id="1295528"/>
    <lineage>
        <taxon>Eukaryota</taxon>
        <taxon>Fungi</taxon>
        <taxon>Dikarya</taxon>
        <taxon>Basidiomycota</taxon>
        <taxon>Agaricomycotina</taxon>
        <taxon>Tremellomycetes</taxon>
        <taxon>Tremellales</taxon>
        <taxon>Cryptococcaceae</taxon>
        <taxon>Cryptococcus</taxon>
    </lineage>
</organism>
<dbReference type="OrthoDB" id="2578439at2759"/>
<dbReference type="Proteomes" id="UP000094819">
    <property type="component" value="Unassembled WGS sequence"/>
</dbReference>
<feature type="compositionally biased region" description="Pro residues" evidence="1">
    <location>
        <begin position="207"/>
        <end position="218"/>
    </location>
</feature>
<feature type="region of interest" description="Disordered" evidence="1">
    <location>
        <begin position="143"/>
        <end position="247"/>
    </location>
</feature>
<dbReference type="EMBL" id="AWGH01000018">
    <property type="protein sequence ID" value="ODN92040.1"/>
    <property type="molecule type" value="Genomic_DNA"/>
</dbReference>
<feature type="compositionally biased region" description="Low complexity" evidence="1">
    <location>
        <begin position="56"/>
        <end position="79"/>
    </location>
</feature>
<reference evidence="2 3" key="1">
    <citation type="submission" date="2016-06" db="EMBL/GenBank/DDBJ databases">
        <title>Evolution of pathogenesis and genome organization in the Tremellales.</title>
        <authorList>
            <person name="Cuomo C."/>
            <person name="Litvintseva A."/>
            <person name="Heitman J."/>
            <person name="Chen Y."/>
            <person name="Sun S."/>
            <person name="Springer D."/>
            <person name="Dromer F."/>
            <person name="Young S."/>
            <person name="Zeng Q."/>
            <person name="Chapman S."/>
            <person name="Gujja S."/>
            <person name="Saif S."/>
            <person name="Birren B."/>
        </authorList>
    </citation>
    <scope>NUCLEOTIDE SEQUENCE [LARGE SCALE GENOMIC DNA]</scope>
    <source>
        <strain evidence="2 3">CBS 7118</strain>
    </source>
</reference>
<proteinExistence type="predicted"/>
<dbReference type="GeneID" id="30194924"/>
<protein>
    <submittedName>
        <fullName evidence="2">Uncharacterized protein</fullName>
    </submittedName>
</protein>
<evidence type="ECO:0000313" key="3">
    <source>
        <dbReference type="Proteomes" id="UP000094819"/>
    </source>
</evidence>